<sequence length="257" mass="29346">MDKFEKILDIIDHQEKYSDEEIREILQDEECRKLYQTMVEVDSALLQQNLNTQASISHLSDDALSSNSSLGNSSPNIDEEWEKFSQEHQLQEEATHPIVQEESHPIAQEAGASHPITSWRKLAASIAGFVLISGIAFAAIHTYIKRSQEPPQVTADTHPEVIKSDSAKQVAAKDSLTHPKPEKPAIHKTFENVAFEQMISEIASYYDLQVKFENNEDKTLRLYYEWNSHSSIENIVKELNQFENVNIELQQNELIVK</sequence>
<dbReference type="Pfam" id="PF16344">
    <property type="entry name" value="FecR_C"/>
    <property type="match status" value="1"/>
</dbReference>
<accession>A0A4Y8VAK2</accession>
<evidence type="ECO:0000256" key="1">
    <source>
        <dbReference type="SAM" id="Phobius"/>
    </source>
</evidence>
<dbReference type="InterPro" id="IPR032508">
    <property type="entry name" value="FecR_C"/>
</dbReference>
<dbReference type="Proteomes" id="UP000297872">
    <property type="component" value="Unassembled WGS sequence"/>
</dbReference>
<feature type="domain" description="Protein FecR C-terminal" evidence="2">
    <location>
        <begin position="189"/>
        <end position="256"/>
    </location>
</feature>
<organism evidence="3 4">
    <name type="scientific">Segatella hominis</name>
    <dbReference type="NCBI Taxonomy" id="2518605"/>
    <lineage>
        <taxon>Bacteria</taxon>
        <taxon>Pseudomonadati</taxon>
        <taxon>Bacteroidota</taxon>
        <taxon>Bacteroidia</taxon>
        <taxon>Bacteroidales</taxon>
        <taxon>Prevotellaceae</taxon>
        <taxon>Segatella</taxon>
    </lineage>
</organism>
<dbReference type="GeneID" id="302996279"/>
<dbReference type="AlphaFoldDB" id="A0A4Y8VAK2"/>
<dbReference type="Gene3D" id="3.55.50.30">
    <property type="match status" value="1"/>
</dbReference>
<keyword evidence="1" id="KW-1133">Transmembrane helix</keyword>
<feature type="transmembrane region" description="Helical" evidence="1">
    <location>
        <begin position="122"/>
        <end position="144"/>
    </location>
</feature>
<comment type="caution">
    <text evidence="3">The sequence shown here is derived from an EMBL/GenBank/DDBJ whole genome shotgun (WGS) entry which is preliminary data.</text>
</comment>
<proteinExistence type="predicted"/>
<protein>
    <recommendedName>
        <fullName evidence="2">Protein FecR C-terminal domain-containing protein</fullName>
    </recommendedName>
</protein>
<keyword evidence="4" id="KW-1185">Reference proteome</keyword>
<evidence type="ECO:0000313" key="4">
    <source>
        <dbReference type="Proteomes" id="UP000297872"/>
    </source>
</evidence>
<keyword evidence="1" id="KW-0472">Membrane</keyword>
<dbReference type="RefSeq" id="WP_134844198.1">
    <property type="nucleotide sequence ID" value="NZ_SGVY01000045.1"/>
</dbReference>
<evidence type="ECO:0000313" key="3">
    <source>
        <dbReference type="EMBL" id="TFH76403.1"/>
    </source>
</evidence>
<dbReference type="EMBL" id="SGVY01000045">
    <property type="protein sequence ID" value="TFH76403.1"/>
    <property type="molecule type" value="Genomic_DNA"/>
</dbReference>
<reference evidence="3 4" key="1">
    <citation type="submission" date="2019-02" db="EMBL/GenBank/DDBJ databases">
        <title>Draft Genome Sequence of the Prevotella sp. BCRC 81118, Isolated from Human Feces.</title>
        <authorList>
            <person name="Huang C.-H."/>
        </authorList>
    </citation>
    <scope>NUCLEOTIDE SEQUENCE [LARGE SCALE GENOMIC DNA]</scope>
    <source>
        <strain evidence="3 4">BCRC 81118</strain>
    </source>
</reference>
<evidence type="ECO:0000259" key="2">
    <source>
        <dbReference type="Pfam" id="PF16344"/>
    </source>
</evidence>
<keyword evidence="1" id="KW-0812">Transmembrane</keyword>
<gene>
    <name evidence="3" type="ORF">EXN75_13485</name>
</gene>
<dbReference type="OrthoDB" id="1072616at2"/>
<name>A0A4Y8VAK2_9BACT</name>